<dbReference type="RefSeq" id="XP_075082046.1">
    <property type="nucleotide sequence ID" value="XM_075225945.1"/>
</dbReference>
<evidence type="ECO:0000313" key="2">
    <source>
        <dbReference type="RefSeq" id="XP_075082046.1"/>
    </source>
</evidence>
<reference evidence="2" key="2">
    <citation type="submission" date="2025-08" db="UniProtKB">
        <authorList>
            <consortium name="RefSeq"/>
        </authorList>
    </citation>
    <scope>IDENTIFICATION</scope>
    <source>
        <tissue evidence="2">Leaf</tissue>
    </source>
</reference>
<organism evidence="1 2">
    <name type="scientific">Nicotiana tabacum</name>
    <name type="common">Common tobacco</name>
    <dbReference type="NCBI Taxonomy" id="4097"/>
    <lineage>
        <taxon>Eukaryota</taxon>
        <taxon>Viridiplantae</taxon>
        <taxon>Streptophyta</taxon>
        <taxon>Embryophyta</taxon>
        <taxon>Tracheophyta</taxon>
        <taxon>Spermatophyta</taxon>
        <taxon>Magnoliopsida</taxon>
        <taxon>eudicotyledons</taxon>
        <taxon>Gunneridae</taxon>
        <taxon>Pentapetalae</taxon>
        <taxon>asterids</taxon>
        <taxon>lamiids</taxon>
        <taxon>Solanales</taxon>
        <taxon>Solanaceae</taxon>
        <taxon>Nicotianoideae</taxon>
        <taxon>Nicotianeae</taxon>
        <taxon>Nicotiana</taxon>
    </lineage>
</organism>
<protein>
    <submittedName>
        <fullName evidence="2">Uncharacterized protein LOC142166584</fullName>
    </submittedName>
</protein>
<gene>
    <name evidence="2" type="primary">LOC142166584</name>
</gene>
<accession>A0AC58SAS1</accession>
<evidence type="ECO:0000313" key="1">
    <source>
        <dbReference type="Proteomes" id="UP000790787"/>
    </source>
</evidence>
<sequence>MQCPNCRTVEDGNWLLFLDSEDEESEEQQNNEIEVSDSDDDDEEYDDDEPLSPEDQLDFLEWMKESDNNPGPIITRQENLDPSGQTFLIQGSTLHFENDGRTTFSSTTAVGSVGSVSMSYEPPPPPPPPYEQTCCNPLPSLELTLAISTSVDVEHQLPCYCHRCRPSTSRRC</sequence>
<reference evidence="1" key="1">
    <citation type="journal article" date="2014" name="Nat. Commun.">
        <title>The tobacco genome sequence and its comparison with those of tomato and potato.</title>
        <authorList>
            <person name="Sierro N."/>
            <person name="Battey J.N."/>
            <person name="Ouadi S."/>
            <person name="Bakaher N."/>
            <person name="Bovet L."/>
            <person name="Willig A."/>
            <person name="Goepfert S."/>
            <person name="Peitsch M.C."/>
            <person name="Ivanov N.V."/>
        </authorList>
    </citation>
    <scope>NUCLEOTIDE SEQUENCE [LARGE SCALE GENOMIC DNA]</scope>
</reference>
<keyword evidence="1" id="KW-1185">Reference proteome</keyword>
<dbReference type="Proteomes" id="UP000790787">
    <property type="component" value="Chromosome 11"/>
</dbReference>
<name>A0AC58SAS1_TOBAC</name>
<proteinExistence type="predicted"/>